<dbReference type="Proteomes" id="UP000460272">
    <property type="component" value="Unassembled WGS sequence"/>
</dbReference>
<feature type="compositionally biased region" description="Low complexity" evidence="1">
    <location>
        <begin position="115"/>
        <end position="134"/>
    </location>
</feature>
<evidence type="ECO:0000256" key="2">
    <source>
        <dbReference type="SAM" id="Phobius"/>
    </source>
</evidence>
<evidence type="ECO:0008006" key="5">
    <source>
        <dbReference type="Google" id="ProtNLM"/>
    </source>
</evidence>
<dbReference type="SUPFAM" id="SSF110296">
    <property type="entry name" value="Oligoxyloglucan reducing end-specific cellobiohydrolase"/>
    <property type="match status" value="1"/>
</dbReference>
<dbReference type="Gene3D" id="2.130.10.10">
    <property type="entry name" value="YVTN repeat-like/Quinoprotein amine dehydrogenase"/>
    <property type="match status" value="1"/>
</dbReference>
<protein>
    <recommendedName>
        <fullName evidence="5">Exo-alpha-sialidase</fullName>
    </recommendedName>
</protein>
<feature type="region of interest" description="Disordered" evidence="1">
    <location>
        <begin position="80"/>
        <end position="134"/>
    </location>
</feature>
<keyword evidence="4" id="KW-1185">Reference proteome</keyword>
<keyword evidence="2" id="KW-0812">Transmembrane</keyword>
<feature type="compositionally biased region" description="Low complexity" evidence="1">
    <location>
        <begin position="80"/>
        <end position="90"/>
    </location>
</feature>
<dbReference type="InterPro" id="IPR015943">
    <property type="entry name" value="WD40/YVTN_repeat-like_dom_sf"/>
</dbReference>
<dbReference type="AlphaFoldDB" id="A0A6P2C438"/>
<dbReference type="RefSeq" id="WP_145854142.1">
    <property type="nucleotide sequence ID" value="NZ_RPFW01000003.1"/>
</dbReference>
<sequence length="512" mass="52292">MPTDNDLDPVDRWLNQQVWPMAPPDGAFEQITKRARRRKVRHAAISVASGAVVAVAVAVTATLGLAGGLGTSGPGKSVIAASGSAASPSSTGTQRTLGNATNEPTASGSASSSALPTPAGSGSGTTLGPTSPGWLPDKFIPATVTWVSQTTGYVMGQAGTSGKCGAQQNSDICTSIAVTHDSGQTWAGVPAPVTGAASSLTGVSGLRFLDGVNGWAFGPELWATHDSGLHWNQVRTGNLQVTDLETVNHRAYALWASCTNAAECFSYTLMSTPAGQDVWTPVSGVPQNLAAASTGSAQTPGSASFQLAGNNGYLIAPDGSLYVGSLPKDGSASTWHRASASLPCNPSWLVEGLYGQSLQVLLASYWAKGGTPSLAVACEVKALPQGFSSTVWISTDNGSNWTERTGVGQAGVSWIGKALSLTATSNGGLILATQRGIYRLPPGASQWQKAALSGSAAPPYGFNYVGMTNDTQGVAIADPAAAPNQPAPDPYGIWMTVNGGQTWQFRAIKPGS</sequence>
<evidence type="ECO:0000256" key="1">
    <source>
        <dbReference type="SAM" id="MobiDB-lite"/>
    </source>
</evidence>
<keyword evidence="2" id="KW-1133">Transmembrane helix</keyword>
<evidence type="ECO:0000313" key="3">
    <source>
        <dbReference type="EMBL" id="TVZ04273.1"/>
    </source>
</evidence>
<dbReference type="OrthoDB" id="3805100at2"/>
<organism evidence="3 4">
    <name type="scientific">Trebonia kvetii</name>
    <dbReference type="NCBI Taxonomy" id="2480626"/>
    <lineage>
        <taxon>Bacteria</taxon>
        <taxon>Bacillati</taxon>
        <taxon>Actinomycetota</taxon>
        <taxon>Actinomycetes</taxon>
        <taxon>Streptosporangiales</taxon>
        <taxon>Treboniaceae</taxon>
        <taxon>Trebonia</taxon>
    </lineage>
</organism>
<keyword evidence="2" id="KW-0472">Membrane</keyword>
<proteinExistence type="predicted"/>
<feature type="compositionally biased region" description="Polar residues" evidence="1">
    <location>
        <begin position="91"/>
        <end position="114"/>
    </location>
</feature>
<accession>A0A6P2C438</accession>
<evidence type="ECO:0000313" key="4">
    <source>
        <dbReference type="Proteomes" id="UP000460272"/>
    </source>
</evidence>
<name>A0A6P2C438_9ACTN</name>
<feature type="transmembrane region" description="Helical" evidence="2">
    <location>
        <begin position="43"/>
        <end position="69"/>
    </location>
</feature>
<dbReference type="EMBL" id="RPFW01000003">
    <property type="protein sequence ID" value="TVZ04273.1"/>
    <property type="molecule type" value="Genomic_DNA"/>
</dbReference>
<gene>
    <name evidence="3" type="ORF">EAS64_17990</name>
</gene>
<reference evidence="3 4" key="1">
    <citation type="submission" date="2018-11" db="EMBL/GenBank/DDBJ databases">
        <title>Trebonia kvetii gen.nov., sp.nov., a novel acidophilic actinobacterium, and proposal of the new actinobacterial family Treboniaceae fam. nov.</title>
        <authorList>
            <person name="Rapoport D."/>
            <person name="Sagova-Mareckova M."/>
            <person name="Sedlacek I."/>
            <person name="Provaznik J."/>
            <person name="Kralova S."/>
            <person name="Pavlinic D."/>
            <person name="Benes V."/>
            <person name="Kopecky J."/>
        </authorList>
    </citation>
    <scope>NUCLEOTIDE SEQUENCE [LARGE SCALE GENOMIC DNA]</scope>
    <source>
        <strain evidence="3 4">15Tr583</strain>
    </source>
</reference>
<comment type="caution">
    <text evidence="3">The sequence shown here is derived from an EMBL/GenBank/DDBJ whole genome shotgun (WGS) entry which is preliminary data.</text>
</comment>